<proteinExistence type="predicted"/>
<keyword evidence="2" id="KW-1185">Reference proteome</keyword>
<evidence type="ECO:0000313" key="2">
    <source>
        <dbReference type="Proteomes" id="UP001165586"/>
    </source>
</evidence>
<organism evidence="1 2">
    <name type="scientific">Herbiconiux daphne</name>
    <dbReference type="NCBI Taxonomy" id="2970914"/>
    <lineage>
        <taxon>Bacteria</taxon>
        <taxon>Bacillati</taxon>
        <taxon>Actinomycetota</taxon>
        <taxon>Actinomycetes</taxon>
        <taxon>Micrococcales</taxon>
        <taxon>Microbacteriaceae</taxon>
        <taxon>Herbiconiux</taxon>
    </lineage>
</organism>
<evidence type="ECO:0000313" key="1">
    <source>
        <dbReference type="EMBL" id="MCS5737581.1"/>
    </source>
</evidence>
<dbReference type="EMBL" id="JANLCJ010000843">
    <property type="protein sequence ID" value="MCS5737581.1"/>
    <property type="molecule type" value="Genomic_DNA"/>
</dbReference>
<feature type="non-terminal residue" evidence="1">
    <location>
        <position position="1"/>
    </location>
</feature>
<sequence>LVIRLKTQICVIRNPRRGSYGQPHLSRTVDIETAKSLAMMVNNEAGDAARWYFITIEKCLRLMMGYNMLRVDIHQRDEDYKQMCLANGDSEQKAEGKMIELRGMVMAYCGARNLLSTDTRVYGDSHVLISQLRKLHPFDRVYQILGMHYEEWWQMHKRKSDREA</sequence>
<comment type="caution">
    <text evidence="1">The sequence shown here is derived from an EMBL/GenBank/DDBJ whole genome shotgun (WGS) entry which is preliminary data.</text>
</comment>
<evidence type="ECO:0008006" key="3">
    <source>
        <dbReference type="Google" id="ProtNLM"/>
    </source>
</evidence>
<dbReference type="RefSeq" id="WP_259544015.1">
    <property type="nucleotide sequence ID" value="NZ_JANLCJ010000843.1"/>
</dbReference>
<accession>A0ABT2HCB3</accession>
<protein>
    <recommendedName>
        <fullName evidence="3">RNase H type-1 domain-containing protein</fullName>
    </recommendedName>
</protein>
<name>A0ABT2HCB3_9MICO</name>
<gene>
    <name evidence="1" type="ORF">N1032_28005</name>
</gene>
<dbReference type="Proteomes" id="UP001165586">
    <property type="component" value="Unassembled WGS sequence"/>
</dbReference>
<reference evidence="1" key="1">
    <citation type="submission" date="2022-08" db="EMBL/GenBank/DDBJ databases">
        <authorList>
            <person name="Deng Y."/>
            <person name="Han X.-F."/>
            <person name="Zhang Y.-Q."/>
        </authorList>
    </citation>
    <scope>NUCLEOTIDE SEQUENCE</scope>
    <source>
        <strain evidence="1">CPCC 203386</strain>
    </source>
</reference>